<proteinExistence type="predicted"/>
<feature type="region of interest" description="Disordered" evidence="1">
    <location>
        <begin position="116"/>
        <end position="140"/>
    </location>
</feature>
<comment type="caution">
    <text evidence="2">The sequence shown here is derived from an EMBL/GenBank/DDBJ whole genome shotgun (WGS) entry which is preliminary data.</text>
</comment>
<accession>A0AAV1RHV3</accession>
<evidence type="ECO:0000313" key="3">
    <source>
        <dbReference type="Proteomes" id="UP001314170"/>
    </source>
</evidence>
<evidence type="ECO:0000256" key="1">
    <source>
        <dbReference type="SAM" id="MobiDB-lite"/>
    </source>
</evidence>
<dbReference type="Proteomes" id="UP001314170">
    <property type="component" value="Unassembled WGS sequence"/>
</dbReference>
<organism evidence="2 3">
    <name type="scientific">Dovyalis caffra</name>
    <dbReference type="NCBI Taxonomy" id="77055"/>
    <lineage>
        <taxon>Eukaryota</taxon>
        <taxon>Viridiplantae</taxon>
        <taxon>Streptophyta</taxon>
        <taxon>Embryophyta</taxon>
        <taxon>Tracheophyta</taxon>
        <taxon>Spermatophyta</taxon>
        <taxon>Magnoliopsida</taxon>
        <taxon>eudicotyledons</taxon>
        <taxon>Gunneridae</taxon>
        <taxon>Pentapetalae</taxon>
        <taxon>rosids</taxon>
        <taxon>fabids</taxon>
        <taxon>Malpighiales</taxon>
        <taxon>Salicaceae</taxon>
        <taxon>Flacourtieae</taxon>
        <taxon>Dovyalis</taxon>
    </lineage>
</organism>
<dbReference type="AlphaFoldDB" id="A0AAV1RHV3"/>
<keyword evidence="3" id="KW-1185">Reference proteome</keyword>
<dbReference type="EMBL" id="CAWUPB010000957">
    <property type="protein sequence ID" value="CAK7335299.1"/>
    <property type="molecule type" value="Genomic_DNA"/>
</dbReference>
<evidence type="ECO:0000313" key="2">
    <source>
        <dbReference type="EMBL" id="CAK7335299.1"/>
    </source>
</evidence>
<sequence>MDTSIADIEWTIDIGASNHMTRKFGKRISPIGKTRDRRSYGTNVLDIHKARHQDFANKESKMLHLIPLQIVIMTTLLYLDEPIVTESLTHHDNSLDTTPPSPEVAIILDTGSSSSISSPLNSNSPLHVERVQPSISSYGH</sequence>
<reference evidence="2 3" key="1">
    <citation type="submission" date="2024-01" db="EMBL/GenBank/DDBJ databases">
        <authorList>
            <person name="Waweru B."/>
        </authorList>
    </citation>
    <scope>NUCLEOTIDE SEQUENCE [LARGE SCALE GENOMIC DNA]</scope>
</reference>
<feature type="compositionally biased region" description="Low complexity" evidence="1">
    <location>
        <begin position="116"/>
        <end position="126"/>
    </location>
</feature>
<protein>
    <submittedName>
        <fullName evidence="2">Uncharacterized protein</fullName>
    </submittedName>
</protein>
<name>A0AAV1RHV3_9ROSI</name>
<gene>
    <name evidence="2" type="ORF">DCAF_LOCUS10309</name>
</gene>